<evidence type="ECO:0000313" key="1">
    <source>
        <dbReference type="EMBL" id="CEG11182.1"/>
    </source>
</evidence>
<organism evidence="1">
    <name type="scientific">groundwater metagenome</name>
    <dbReference type="NCBI Taxonomy" id="717931"/>
    <lineage>
        <taxon>unclassified sequences</taxon>
        <taxon>metagenomes</taxon>
        <taxon>ecological metagenomes</taxon>
    </lineage>
</organism>
<reference evidence="1" key="1">
    <citation type="submission" date="2014-09" db="EMBL/GenBank/DDBJ databases">
        <authorList>
            <person name="Probst J Alexander"/>
        </authorList>
    </citation>
    <scope>NUCLEOTIDE SEQUENCE</scope>
</reference>
<gene>
    <name evidence="1" type="ORF">MSIBF_A1280003</name>
    <name evidence="2" type="ORF">MSIBF_A2230006</name>
</gene>
<dbReference type="AlphaFoldDB" id="A0A098E5Y9"/>
<proteinExistence type="predicted"/>
<dbReference type="EMBL" id="CCXY01000139">
    <property type="protein sequence ID" value="CEG12390.1"/>
    <property type="molecule type" value="Genomic_DNA"/>
</dbReference>
<dbReference type="EMBL" id="CCXY01000033">
    <property type="protein sequence ID" value="CEG11182.1"/>
    <property type="molecule type" value="Genomic_DNA"/>
</dbReference>
<name>A0A098E5Y9_9ZZZZ</name>
<accession>A0A098E5Y9</accession>
<evidence type="ECO:0000313" key="2">
    <source>
        <dbReference type="EMBL" id="CEG12390.1"/>
    </source>
</evidence>
<protein>
    <submittedName>
        <fullName evidence="1">Uncharacterized protein</fullName>
    </submittedName>
</protein>
<sequence length="102" mass="11901">MLQPWMLALSKDLKWKDYSNSTSNEKDIKERFEYIVKDIEYVDGRECFKVEMSAFNIEESRVTIKKILWVDINKRVLVKAKTTISNNLEVIAANLKGVSITK</sequence>